<protein>
    <submittedName>
        <fullName evidence="2">Uncharacterized protein</fullName>
    </submittedName>
</protein>
<dbReference type="Proteomes" id="UP001501442">
    <property type="component" value="Unassembled WGS sequence"/>
</dbReference>
<comment type="caution">
    <text evidence="2">The sequence shown here is derived from an EMBL/GenBank/DDBJ whole genome shotgun (WGS) entry which is preliminary data.</text>
</comment>
<feature type="compositionally biased region" description="Acidic residues" evidence="1">
    <location>
        <begin position="235"/>
        <end position="248"/>
    </location>
</feature>
<dbReference type="RefSeq" id="WP_345442750.1">
    <property type="nucleotide sequence ID" value="NZ_BAABHK010000026.1"/>
</dbReference>
<sequence length="478" mass="50919">MSFGDPKPWTLEELLEGPRSRAAWRELCPFLEGLSAEELAAVTPRLRAWPPEVRTMPDAWWASTLAGDIRPYHRLAATRRLGRLHDVECGRAPAFPEADADSYAEENDHDHLNGEASFFYSATAVAALPGLRRVVLGATAEWHHNGGDIVGWSTVDGPPLITYLDGADYHDNPFAIEVSPDGGVVATSVEGRWFAWSAATGERLWTLDSRRPWSGQIAPGSEIEEDDLDEDDADLEEDDLDEDDGEVEPDGRGSTRFSFSGDGRLLAAGRYTGGPVVVLDVPTGKVLAGGPDDAIDGRGPVALDRSGRLLAYVRDGARVVVRDATSGGAVLAEADTGLADVIDLAMAPDGGQLLAVGPDGDDLPAACRLTFDTTPAGASLEPVTVARPAQGPGGKDLAPLGESWASWRAAWTGRGPLAHLSVQRRGGVLFDGDGRVLLTEPSIRIVSFTPDGHALVGVTSLEEDNLDPIDVWFLDALE</sequence>
<evidence type="ECO:0000256" key="1">
    <source>
        <dbReference type="SAM" id="MobiDB-lite"/>
    </source>
</evidence>
<gene>
    <name evidence="2" type="ORF">GCM10023196_100040</name>
</gene>
<dbReference type="Gene3D" id="2.130.10.10">
    <property type="entry name" value="YVTN repeat-like/Quinoprotein amine dehydrogenase"/>
    <property type="match status" value="1"/>
</dbReference>
<evidence type="ECO:0000313" key="2">
    <source>
        <dbReference type="EMBL" id="GAA4639233.1"/>
    </source>
</evidence>
<dbReference type="SUPFAM" id="SSF82171">
    <property type="entry name" value="DPP6 N-terminal domain-like"/>
    <property type="match status" value="1"/>
</dbReference>
<reference evidence="3" key="1">
    <citation type="journal article" date="2019" name="Int. J. Syst. Evol. Microbiol.">
        <title>The Global Catalogue of Microorganisms (GCM) 10K type strain sequencing project: providing services to taxonomists for standard genome sequencing and annotation.</title>
        <authorList>
            <consortium name="The Broad Institute Genomics Platform"/>
            <consortium name="The Broad Institute Genome Sequencing Center for Infectious Disease"/>
            <person name="Wu L."/>
            <person name="Ma J."/>
        </authorList>
    </citation>
    <scope>NUCLEOTIDE SEQUENCE [LARGE SCALE GENOMIC DNA]</scope>
    <source>
        <strain evidence="3">JCM 17939</strain>
    </source>
</reference>
<evidence type="ECO:0000313" key="3">
    <source>
        <dbReference type="Proteomes" id="UP001501442"/>
    </source>
</evidence>
<name>A0ABP8UTU6_9ACTN</name>
<organism evidence="2 3">
    <name type="scientific">Actinoallomurus vinaceus</name>
    <dbReference type="NCBI Taxonomy" id="1080074"/>
    <lineage>
        <taxon>Bacteria</taxon>
        <taxon>Bacillati</taxon>
        <taxon>Actinomycetota</taxon>
        <taxon>Actinomycetes</taxon>
        <taxon>Streptosporangiales</taxon>
        <taxon>Thermomonosporaceae</taxon>
        <taxon>Actinoallomurus</taxon>
    </lineage>
</organism>
<dbReference type="InterPro" id="IPR015943">
    <property type="entry name" value="WD40/YVTN_repeat-like_dom_sf"/>
</dbReference>
<feature type="region of interest" description="Disordered" evidence="1">
    <location>
        <begin position="235"/>
        <end position="255"/>
    </location>
</feature>
<keyword evidence="3" id="KW-1185">Reference proteome</keyword>
<accession>A0ABP8UTU6</accession>
<proteinExistence type="predicted"/>
<dbReference type="EMBL" id="BAABHK010000026">
    <property type="protein sequence ID" value="GAA4639233.1"/>
    <property type="molecule type" value="Genomic_DNA"/>
</dbReference>